<evidence type="ECO:0000313" key="3">
    <source>
        <dbReference type="Proteomes" id="UP001562425"/>
    </source>
</evidence>
<dbReference type="AlphaFoldDB" id="A0ABD1DQT9"/>
<dbReference type="Proteomes" id="UP001562425">
    <property type="component" value="Unassembled WGS sequence"/>
</dbReference>
<feature type="compositionally biased region" description="Polar residues" evidence="1">
    <location>
        <begin position="61"/>
        <end position="70"/>
    </location>
</feature>
<proteinExistence type="predicted"/>
<comment type="caution">
    <text evidence="2">The sequence shown here is derived from an EMBL/GenBank/DDBJ whole genome shotgun (WGS) entry which is preliminary data.</text>
</comment>
<name>A0ABD1DQT9_CULPP</name>
<organism evidence="2 3">
    <name type="scientific">Culex pipiens pipiens</name>
    <name type="common">Northern house mosquito</name>
    <dbReference type="NCBI Taxonomy" id="38569"/>
    <lineage>
        <taxon>Eukaryota</taxon>
        <taxon>Metazoa</taxon>
        <taxon>Ecdysozoa</taxon>
        <taxon>Arthropoda</taxon>
        <taxon>Hexapoda</taxon>
        <taxon>Insecta</taxon>
        <taxon>Pterygota</taxon>
        <taxon>Neoptera</taxon>
        <taxon>Endopterygota</taxon>
        <taxon>Diptera</taxon>
        <taxon>Nematocera</taxon>
        <taxon>Culicoidea</taxon>
        <taxon>Culicidae</taxon>
        <taxon>Culicinae</taxon>
        <taxon>Culicini</taxon>
        <taxon>Culex</taxon>
        <taxon>Culex</taxon>
    </lineage>
</organism>
<sequence length="101" mass="10971">MECSRCRLSRSEAVEGKVHGLAGRCGRSGTATWSDQLFWIPPEADNNFNPDYRGRKRINTDVASSPSCSSGVCGDSQRPIGDPERNGRELQCGSKSMTTCS</sequence>
<evidence type="ECO:0000256" key="1">
    <source>
        <dbReference type="SAM" id="MobiDB-lite"/>
    </source>
</evidence>
<evidence type="ECO:0000313" key="2">
    <source>
        <dbReference type="EMBL" id="KAL1401809.1"/>
    </source>
</evidence>
<protein>
    <submittedName>
        <fullName evidence="2">Uncharacterized protein</fullName>
    </submittedName>
</protein>
<accession>A0ABD1DQT9</accession>
<gene>
    <name evidence="2" type="ORF">pipiens_019964</name>
</gene>
<reference evidence="2 3" key="1">
    <citation type="submission" date="2024-05" db="EMBL/GenBank/DDBJ databases">
        <title>Culex pipiens pipiens assembly and annotation.</title>
        <authorList>
            <person name="Alout H."/>
            <person name="Durand T."/>
        </authorList>
    </citation>
    <scope>NUCLEOTIDE SEQUENCE [LARGE SCALE GENOMIC DNA]</scope>
    <source>
        <strain evidence="2">HA-2024</strain>
        <tissue evidence="2">Whole body</tissue>
    </source>
</reference>
<feature type="region of interest" description="Disordered" evidence="1">
    <location>
        <begin position="59"/>
        <end position="101"/>
    </location>
</feature>
<keyword evidence="3" id="KW-1185">Reference proteome</keyword>
<dbReference type="EMBL" id="JBEHCU010004082">
    <property type="protein sequence ID" value="KAL1401809.1"/>
    <property type="molecule type" value="Genomic_DNA"/>
</dbReference>